<dbReference type="Gene3D" id="1.10.10.10">
    <property type="entry name" value="Winged helix-like DNA-binding domain superfamily/Winged helix DNA-binding domain"/>
    <property type="match status" value="1"/>
</dbReference>
<dbReference type="InterPro" id="IPR036390">
    <property type="entry name" value="WH_DNA-bd_sf"/>
</dbReference>
<dbReference type="PROSITE" id="PS51000">
    <property type="entry name" value="HTH_DEOR_2"/>
    <property type="match status" value="1"/>
</dbReference>
<reference evidence="8 9" key="1">
    <citation type="submission" date="2017-11" db="EMBL/GenBank/DDBJ databases">
        <title>Draft genome of actinobacteria isolated from guarana (Paullinia cupana (Mart.) Ducke.</title>
        <authorList>
            <person name="Siqueira K.A."/>
            <person name="Liotti R.G."/>
            <person name="Mendes T.A.O."/>
            <person name="Soares M.A."/>
        </authorList>
    </citation>
    <scope>NUCLEOTIDE SEQUENCE [LARGE SCALE GENOMIC DNA]</scope>
    <source>
        <strain evidence="8 9">193</strain>
    </source>
</reference>
<dbReference type="InterPro" id="IPR050313">
    <property type="entry name" value="Carb_Metab_HTH_regulators"/>
</dbReference>
<evidence type="ECO:0000256" key="1">
    <source>
        <dbReference type="ARBA" id="ARBA00021390"/>
    </source>
</evidence>
<comment type="caution">
    <text evidence="8">The sequence shown here is derived from an EMBL/GenBank/DDBJ whole genome shotgun (WGS) entry which is preliminary data.</text>
</comment>
<dbReference type="SUPFAM" id="SSF46785">
    <property type="entry name" value="Winged helix' DNA-binding domain"/>
    <property type="match status" value="1"/>
</dbReference>
<dbReference type="GO" id="GO:0003677">
    <property type="term" value="F:DNA binding"/>
    <property type="evidence" value="ECO:0007669"/>
    <property type="project" value="UniProtKB-KW"/>
</dbReference>
<dbReference type="Proteomes" id="UP000270471">
    <property type="component" value="Unassembled WGS sequence"/>
</dbReference>
<evidence type="ECO:0000256" key="3">
    <source>
        <dbReference type="ARBA" id="ARBA00023015"/>
    </source>
</evidence>
<dbReference type="PROSITE" id="PS00894">
    <property type="entry name" value="HTH_DEOR_1"/>
    <property type="match status" value="1"/>
</dbReference>
<protein>
    <recommendedName>
        <fullName evidence="1">Lactose phosphotransferase system repressor</fullName>
    </recommendedName>
</protein>
<dbReference type="Pfam" id="PF00455">
    <property type="entry name" value="DeoRC"/>
    <property type="match status" value="1"/>
</dbReference>
<dbReference type="PANTHER" id="PTHR30363">
    <property type="entry name" value="HTH-TYPE TRANSCRIPTIONAL REGULATOR SRLR-RELATED"/>
    <property type="match status" value="1"/>
</dbReference>
<evidence type="ECO:0000259" key="7">
    <source>
        <dbReference type="PROSITE" id="PS51000"/>
    </source>
</evidence>
<dbReference type="InterPro" id="IPR036388">
    <property type="entry name" value="WH-like_DNA-bd_sf"/>
</dbReference>
<dbReference type="EMBL" id="PENI01000057">
    <property type="protein sequence ID" value="RMB79661.1"/>
    <property type="molecule type" value="Genomic_DNA"/>
</dbReference>
<organism evidence="8 9">
    <name type="scientific">Streptomyces shenzhenensis</name>
    <dbReference type="NCBI Taxonomy" id="943815"/>
    <lineage>
        <taxon>Bacteria</taxon>
        <taxon>Bacillati</taxon>
        <taxon>Actinomycetota</taxon>
        <taxon>Actinomycetes</taxon>
        <taxon>Kitasatosporales</taxon>
        <taxon>Streptomycetaceae</taxon>
        <taxon>Streptomyces</taxon>
    </lineage>
</organism>
<accession>A0A3M0HQF5</accession>
<proteinExistence type="predicted"/>
<dbReference type="Gene3D" id="3.40.50.1360">
    <property type="match status" value="1"/>
</dbReference>
<dbReference type="OrthoDB" id="7688673at2"/>
<dbReference type="InterPro" id="IPR014036">
    <property type="entry name" value="DeoR-like_C"/>
</dbReference>
<evidence type="ECO:0000256" key="2">
    <source>
        <dbReference type="ARBA" id="ARBA00022491"/>
    </source>
</evidence>
<comment type="function">
    <text evidence="6">Repressor of the lactose catabolism operon. Galactose-6-phosphate is the inducer.</text>
</comment>
<dbReference type="AlphaFoldDB" id="A0A3M0HQF5"/>
<dbReference type="SMART" id="SM00420">
    <property type="entry name" value="HTH_DEOR"/>
    <property type="match status" value="1"/>
</dbReference>
<keyword evidence="5" id="KW-0804">Transcription</keyword>
<evidence type="ECO:0000256" key="6">
    <source>
        <dbReference type="ARBA" id="ARBA00024937"/>
    </source>
</evidence>
<dbReference type="InterPro" id="IPR037171">
    <property type="entry name" value="NagB/RpiA_transferase-like"/>
</dbReference>
<feature type="domain" description="HTH deoR-type" evidence="7">
    <location>
        <begin position="3"/>
        <end position="58"/>
    </location>
</feature>
<dbReference type="PRINTS" id="PR00037">
    <property type="entry name" value="HTHLACR"/>
</dbReference>
<dbReference type="InterPro" id="IPR018356">
    <property type="entry name" value="Tscrpt_reg_HTH_DeoR_CS"/>
</dbReference>
<dbReference type="SUPFAM" id="SSF100950">
    <property type="entry name" value="NagB/RpiA/CoA transferase-like"/>
    <property type="match status" value="1"/>
</dbReference>
<dbReference type="PANTHER" id="PTHR30363:SF4">
    <property type="entry name" value="GLYCEROL-3-PHOSPHATE REGULON REPRESSOR"/>
    <property type="match status" value="1"/>
</dbReference>
<evidence type="ECO:0000313" key="9">
    <source>
        <dbReference type="Proteomes" id="UP000270471"/>
    </source>
</evidence>
<evidence type="ECO:0000256" key="4">
    <source>
        <dbReference type="ARBA" id="ARBA00023125"/>
    </source>
</evidence>
<evidence type="ECO:0000313" key="8">
    <source>
        <dbReference type="EMBL" id="RMB79661.1"/>
    </source>
</evidence>
<gene>
    <name evidence="8" type="ORF">CTZ28_44425</name>
</gene>
<keyword evidence="4" id="KW-0238">DNA-binding</keyword>
<dbReference type="Pfam" id="PF08220">
    <property type="entry name" value="HTH_DeoR"/>
    <property type="match status" value="1"/>
</dbReference>
<dbReference type="GO" id="GO:0003700">
    <property type="term" value="F:DNA-binding transcription factor activity"/>
    <property type="evidence" value="ECO:0007669"/>
    <property type="project" value="InterPro"/>
</dbReference>
<dbReference type="SMART" id="SM01134">
    <property type="entry name" value="DeoRC"/>
    <property type="match status" value="1"/>
</dbReference>
<sequence length="253" mass="26918">MLPHQREEWIVRLLRDHGTVSANELVRKLKVSAPTVRRDLERLEAEGVLRRVHGGAHLIGAPHGEPATFEALVDEGAAEKDAIAAAAAALVQDRQVVVLDIGTTTVRIAERLRGRAVTVITNSLAVLDVLREDEAVDLVMLGGSLNRRYHALSGPLAEDALASVSGDIAFLSCSGVRPDGSVVDDMGQEAVVKRAMVRRVSSVVLVATAVKFPGTGSMRVCSTTDVARIVTSASLDEPALELARREGVEVITA</sequence>
<dbReference type="InterPro" id="IPR001034">
    <property type="entry name" value="DeoR_HTH"/>
</dbReference>
<name>A0A3M0HQF5_9ACTN</name>
<keyword evidence="3" id="KW-0805">Transcription regulation</keyword>
<keyword evidence="9" id="KW-1185">Reference proteome</keyword>
<keyword evidence="2" id="KW-0678">Repressor</keyword>
<evidence type="ECO:0000256" key="5">
    <source>
        <dbReference type="ARBA" id="ARBA00023163"/>
    </source>
</evidence>